<dbReference type="EMBL" id="GBXM01050658">
    <property type="protein sequence ID" value="JAH57919.1"/>
    <property type="molecule type" value="Transcribed_RNA"/>
</dbReference>
<protein>
    <submittedName>
        <fullName evidence="1">Uncharacterized protein</fullName>
    </submittedName>
</protein>
<sequence length="34" mass="3936">MYNKYAQCSKAANLATQQHKSSICLENLCSYYFI</sequence>
<proteinExistence type="predicted"/>
<evidence type="ECO:0000313" key="1">
    <source>
        <dbReference type="EMBL" id="JAH57919.1"/>
    </source>
</evidence>
<organism evidence="1">
    <name type="scientific">Anguilla anguilla</name>
    <name type="common">European freshwater eel</name>
    <name type="synonym">Muraena anguilla</name>
    <dbReference type="NCBI Taxonomy" id="7936"/>
    <lineage>
        <taxon>Eukaryota</taxon>
        <taxon>Metazoa</taxon>
        <taxon>Chordata</taxon>
        <taxon>Craniata</taxon>
        <taxon>Vertebrata</taxon>
        <taxon>Euteleostomi</taxon>
        <taxon>Actinopterygii</taxon>
        <taxon>Neopterygii</taxon>
        <taxon>Teleostei</taxon>
        <taxon>Anguilliformes</taxon>
        <taxon>Anguillidae</taxon>
        <taxon>Anguilla</taxon>
    </lineage>
</organism>
<accession>A0A0E9TW77</accession>
<reference evidence="1" key="2">
    <citation type="journal article" date="2015" name="Fish Shellfish Immunol.">
        <title>Early steps in the European eel (Anguilla anguilla)-Vibrio vulnificus interaction in the gills: Role of the RtxA13 toxin.</title>
        <authorList>
            <person name="Callol A."/>
            <person name="Pajuelo D."/>
            <person name="Ebbesson L."/>
            <person name="Teles M."/>
            <person name="MacKenzie S."/>
            <person name="Amaro C."/>
        </authorList>
    </citation>
    <scope>NUCLEOTIDE SEQUENCE</scope>
</reference>
<reference evidence="1" key="1">
    <citation type="submission" date="2014-11" db="EMBL/GenBank/DDBJ databases">
        <authorList>
            <person name="Amaro Gonzalez C."/>
        </authorList>
    </citation>
    <scope>NUCLEOTIDE SEQUENCE</scope>
</reference>
<name>A0A0E9TW77_ANGAN</name>
<dbReference type="AlphaFoldDB" id="A0A0E9TW77"/>